<dbReference type="EMBL" id="BNJK01000001">
    <property type="protein sequence ID" value="GHO90014.1"/>
    <property type="molecule type" value="Genomic_DNA"/>
</dbReference>
<organism evidence="2 3">
    <name type="scientific">Reticulibacter mediterranei</name>
    <dbReference type="NCBI Taxonomy" id="2778369"/>
    <lineage>
        <taxon>Bacteria</taxon>
        <taxon>Bacillati</taxon>
        <taxon>Chloroflexota</taxon>
        <taxon>Ktedonobacteria</taxon>
        <taxon>Ktedonobacterales</taxon>
        <taxon>Reticulibacteraceae</taxon>
        <taxon>Reticulibacter</taxon>
    </lineage>
</organism>
<comment type="caution">
    <text evidence="2">The sequence shown here is derived from an EMBL/GenBank/DDBJ whole genome shotgun (WGS) entry which is preliminary data.</text>
</comment>
<evidence type="ECO:0000313" key="3">
    <source>
        <dbReference type="Proteomes" id="UP000597444"/>
    </source>
</evidence>
<evidence type="ECO:0000259" key="1">
    <source>
        <dbReference type="Pfam" id="PF01872"/>
    </source>
</evidence>
<dbReference type="Gene3D" id="3.40.430.10">
    <property type="entry name" value="Dihydrofolate Reductase, subunit A"/>
    <property type="match status" value="1"/>
</dbReference>
<dbReference type="AlphaFoldDB" id="A0A8J3I746"/>
<dbReference type="InterPro" id="IPR002734">
    <property type="entry name" value="RibDG_C"/>
</dbReference>
<protein>
    <submittedName>
        <fullName evidence="2">Pyrimidine reductase</fullName>
    </submittedName>
</protein>
<dbReference type="PANTHER" id="PTHR38011:SF11">
    <property type="entry name" value="2,5-DIAMINO-6-RIBOSYLAMINO-4(3H)-PYRIMIDINONE 5'-PHOSPHATE REDUCTASE"/>
    <property type="match status" value="1"/>
</dbReference>
<accession>A0A8J3I746</accession>
<dbReference type="InterPro" id="IPR024072">
    <property type="entry name" value="DHFR-like_dom_sf"/>
</dbReference>
<sequence>MKLRASEMVSLDGVMEAPDQWVFPYMDQEIGQDVMSALGETDAMLFGRKTYLEMTAWSSRTGEMADIFNRAPKYVVSTTLRDVSWDNSHVIAGNIVEEVAKLKAQPGGILLVNGSAELVRLLAQYDLTDEYYLTVAPLVLGKGKRLFPEGSEARLRLVHSKAYQTGIVRLGYEPVKQ</sequence>
<dbReference type="SUPFAM" id="SSF53597">
    <property type="entry name" value="Dihydrofolate reductase-like"/>
    <property type="match status" value="1"/>
</dbReference>
<gene>
    <name evidence="2" type="ORF">KSF_000620</name>
</gene>
<keyword evidence="3" id="KW-1185">Reference proteome</keyword>
<name>A0A8J3I746_9CHLR</name>
<proteinExistence type="predicted"/>
<dbReference type="PANTHER" id="PTHR38011">
    <property type="entry name" value="DIHYDROFOLATE REDUCTASE FAMILY PROTEIN (AFU_ORTHOLOGUE AFUA_8G06820)"/>
    <property type="match status" value="1"/>
</dbReference>
<dbReference type="Proteomes" id="UP000597444">
    <property type="component" value="Unassembled WGS sequence"/>
</dbReference>
<dbReference type="RefSeq" id="WP_220201022.1">
    <property type="nucleotide sequence ID" value="NZ_BNJK01000001.1"/>
</dbReference>
<evidence type="ECO:0000313" key="2">
    <source>
        <dbReference type="EMBL" id="GHO90014.1"/>
    </source>
</evidence>
<dbReference type="Pfam" id="PF01872">
    <property type="entry name" value="RibD_C"/>
    <property type="match status" value="1"/>
</dbReference>
<dbReference type="InterPro" id="IPR050765">
    <property type="entry name" value="Riboflavin_Biosynth_HTPR"/>
</dbReference>
<feature type="domain" description="Bacterial bifunctional deaminase-reductase C-terminal" evidence="1">
    <location>
        <begin position="3"/>
        <end position="168"/>
    </location>
</feature>
<dbReference type="GO" id="GO:0008703">
    <property type="term" value="F:5-amino-6-(5-phosphoribosylamino)uracil reductase activity"/>
    <property type="evidence" value="ECO:0007669"/>
    <property type="project" value="InterPro"/>
</dbReference>
<dbReference type="GO" id="GO:0009231">
    <property type="term" value="P:riboflavin biosynthetic process"/>
    <property type="evidence" value="ECO:0007669"/>
    <property type="project" value="InterPro"/>
</dbReference>
<reference evidence="2" key="1">
    <citation type="submission" date="2020-10" db="EMBL/GenBank/DDBJ databases">
        <title>Taxonomic study of unclassified bacteria belonging to the class Ktedonobacteria.</title>
        <authorList>
            <person name="Yabe S."/>
            <person name="Wang C.M."/>
            <person name="Zheng Y."/>
            <person name="Sakai Y."/>
            <person name="Cavaletti L."/>
            <person name="Monciardini P."/>
            <person name="Donadio S."/>
        </authorList>
    </citation>
    <scope>NUCLEOTIDE SEQUENCE</scope>
    <source>
        <strain evidence="2">ID150040</strain>
    </source>
</reference>